<keyword evidence="1 2" id="KW-0812">Transmembrane</keyword>
<comment type="caution">
    <text evidence="2">The sequence shown here is derived from an EMBL/GenBank/DDBJ whole genome shotgun (WGS) entry which is preliminary data.</text>
</comment>
<gene>
    <name evidence="2" type="ORF">B1A_08459</name>
</gene>
<dbReference type="AlphaFoldDB" id="T1CFK9"/>
<dbReference type="InterPro" id="IPR012902">
    <property type="entry name" value="N_methyl_site"/>
</dbReference>
<evidence type="ECO:0000256" key="1">
    <source>
        <dbReference type="SAM" id="Phobius"/>
    </source>
</evidence>
<dbReference type="Pfam" id="PF07963">
    <property type="entry name" value="N_methyl"/>
    <property type="match status" value="1"/>
</dbReference>
<dbReference type="Pfam" id="PF16074">
    <property type="entry name" value="PilW"/>
    <property type="match status" value="1"/>
</dbReference>
<evidence type="ECO:0000313" key="2">
    <source>
        <dbReference type="EMBL" id="EQD65710.1"/>
    </source>
</evidence>
<sequence>MRSLRHGGMVSRREHGYSLIELMVAILIALFLIAGVITIEQSVRNSYSDRNGVAQLENDERFTMTMLSEITQSAGYYPDPAVTSQVAALPAATITAPNGAGLSFTSGQAIDGVPNTTIINGTTYDDDSLAVRFMTASGDGIPLCDGTSNQTGSDTVYTNYFYIASVNGTSYLYCALEIGNAWSQTSPVQLVENVEAMQIWYGLHTVASVTPGDYSVDTYVPAASMTASDWSEVTAVRIAVMFKNPLQADVGQQAATFTKVIALMSRTGGS</sequence>
<reference evidence="2" key="2">
    <citation type="journal article" date="2014" name="ISME J.">
        <title>Microbial stratification in low pH oxic and suboxic macroscopic growths along an acid mine drainage.</title>
        <authorList>
            <person name="Mendez-Garcia C."/>
            <person name="Mesa V."/>
            <person name="Sprenger R.R."/>
            <person name="Richter M."/>
            <person name="Diez M.S."/>
            <person name="Solano J."/>
            <person name="Bargiela R."/>
            <person name="Golyshina O.V."/>
            <person name="Manteca A."/>
            <person name="Ramos J.L."/>
            <person name="Gallego J.R."/>
            <person name="Llorente I."/>
            <person name="Martins Dos Santos V.A."/>
            <person name="Jensen O.N."/>
            <person name="Pelaez A.I."/>
            <person name="Sanchez J."/>
            <person name="Ferrer M."/>
        </authorList>
    </citation>
    <scope>NUCLEOTIDE SEQUENCE</scope>
</reference>
<proteinExistence type="predicted"/>
<name>T1CFK9_9ZZZZ</name>
<feature type="transmembrane region" description="Helical" evidence="1">
    <location>
        <begin position="20"/>
        <end position="39"/>
    </location>
</feature>
<organism evidence="2">
    <name type="scientific">mine drainage metagenome</name>
    <dbReference type="NCBI Taxonomy" id="410659"/>
    <lineage>
        <taxon>unclassified sequences</taxon>
        <taxon>metagenomes</taxon>
        <taxon>ecological metagenomes</taxon>
    </lineage>
</organism>
<dbReference type="GO" id="GO:0043683">
    <property type="term" value="P:type IV pilus assembly"/>
    <property type="evidence" value="ECO:0007669"/>
    <property type="project" value="InterPro"/>
</dbReference>
<dbReference type="NCBIfam" id="TIGR02532">
    <property type="entry name" value="IV_pilin_GFxxxE"/>
    <property type="match status" value="1"/>
</dbReference>
<keyword evidence="1" id="KW-1133">Transmembrane helix</keyword>
<protein>
    <submittedName>
        <fullName evidence="2">Type 4 fimbrial biogenesis transmembrane pilW-related protein</fullName>
    </submittedName>
</protein>
<reference evidence="2" key="1">
    <citation type="submission" date="2013-08" db="EMBL/GenBank/DDBJ databases">
        <authorList>
            <person name="Mendez C."/>
            <person name="Richter M."/>
            <person name="Ferrer M."/>
            <person name="Sanchez J."/>
        </authorList>
    </citation>
    <scope>NUCLEOTIDE SEQUENCE</scope>
</reference>
<dbReference type="EMBL" id="AUZX01006045">
    <property type="protein sequence ID" value="EQD65710.1"/>
    <property type="molecule type" value="Genomic_DNA"/>
</dbReference>
<dbReference type="PROSITE" id="PS00409">
    <property type="entry name" value="PROKAR_NTER_METHYL"/>
    <property type="match status" value="1"/>
</dbReference>
<dbReference type="InterPro" id="IPR032092">
    <property type="entry name" value="PilW"/>
</dbReference>
<accession>T1CFK9</accession>
<keyword evidence="1" id="KW-0472">Membrane</keyword>